<dbReference type="EMBL" id="FNWX01000040">
    <property type="protein sequence ID" value="SEH85646.1"/>
    <property type="molecule type" value="Genomic_DNA"/>
</dbReference>
<dbReference type="AlphaFoldDB" id="A0A1H6LLD5"/>
<sequence length="283" mass="32903">MKLSVIIVHYQVKDLLRNCILSIKKYFHGFQYEIIVADNNSPNPEWKSLISEFPDVRFLSLEENLGFSKANNLAATYAKGEYVYILNPDTEIEGDYFKEILDFADSQLEFGALGLRMHNAKGEFLPESKRSVPALINSFEKLFTPFNRSSKSYYRNDVGEFEIAEVDIMTGANLLVKKSVYVQVGGFDEQYFMYGEDIDLCYTIRRSGFRNFYYGKYSILHYKGESTVKDEVYLGRFYDAMAIFIGKYYKKQKPLQYLLMKFGLTIKHASDLRKLTHLSPEEK</sequence>
<dbReference type="SUPFAM" id="SSF53448">
    <property type="entry name" value="Nucleotide-diphospho-sugar transferases"/>
    <property type="match status" value="1"/>
</dbReference>
<dbReference type="PANTHER" id="PTHR43179">
    <property type="entry name" value="RHAMNOSYLTRANSFERASE WBBL"/>
    <property type="match status" value="1"/>
</dbReference>
<accession>A0A1H6LLD5</accession>
<dbReference type="InterPro" id="IPR029044">
    <property type="entry name" value="Nucleotide-diphossugar_trans"/>
</dbReference>
<dbReference type="CDD" id="cd04186">
    <property type="entry name" value="GT_2_like_c"/>
    <property type="match status" value="1"/>
</dbReference>
<dbReference type="InterPro" id="IPR001173">
    <property type="entry name" value="Glyco_trans_2-like"/>
</dbReference>
<reference evidence="3" key="1">
    <citation type="submission" date="2016-10" db="EMBL/GenBank/DDBJ databases">
        <authorList>
            <person name="Varghese N."/>
            <person name="Submissions S."/>
        </authorList>
    </citation>
    <scope>NUCLEOTIDE SEQUENCE [LARGE SCALE GENOMIC DNA]</scope>
    <source>
        <strain evidence="3">DSM 19326</strain>
    </source>
</reference>
<dbReference type="STRING" id="420404.SAMN05421793_14023"/>
<gene>
    <name evidence="2" type="ORF">SAMN05421793_14023</name>
</gene>
<evidence type="ECO:0000259" key="1">
    <source>
        <dbReference type="Pfam" id="PF00535"/>
    </source>
</evidence>
<dbReference type="Proteomes" id="UP000198555">
    <property type="component" value="Unassembled WGS sequence"/>
</dbReference>
<feature type="domain" description="Glycosyltransferase 2-like" evidence="1">
    <location>
        <begin position="4"/>
        <end position="127"/>
    </location>
</feature>
<dbReference type="GO" id="GO:0016740">
    <property type="term" value="F:transferase activity"/>
    <property type="evidence" value="ECO:0007669"/>
    <property type="project" value="UniProtKB-KW"/>
</dbReference>
<dbReference type="PANTHER" id="PTHR43179:SF7">
    <property type="entry name" value="RHAMNOSYLTRANSFERASE WBBL"/>
    <property type="match status" value="1"/>
</dbReference>
<evidence type="ECO:0000313" key="2">
    <source>
        <dbReference type="EMBL" id="SEH85646.1"/>
    </source>
</evidence>
<name>A0A1H6LLD5_9FLAO</name>
<proteinExistence type="predicted"/>
<evidence type="ECO:0000313" key="3">
    <source>
        <dbReference type="Proteomes" id="UP000198555"/>
    </source>
</evidence>
<dbReference type="Gene3D" id="3.90.550.10">
    <property type="entry name" value="Spore Coat Polysaccharide Biosynthesis Protein SpsA, Chain A"/>
    <property type="match status" value="1"/>
</dbReference>
<protein>
    <submittedName>
        <fullName evidence="2">Glycosyltransferase, GT2 family</fullName>
    </submittedName>
</protein>
<dbReference type="Pfam" id="PF00535">
    <property type="entry name" value="Glycos_transf_2"/>
    <property type="match status" value="1"/>
</dbReference>
<dbReference type="RefSeq" id="WP_089770704.1">
    <property type="nucleotide sequence ID" value="NZ_FNWX01000040.1"/>
</dbReference>
<keyword evidence="2" id="KW-0808">Transferase</keyword>
<keyword evidence="3" id="KW-1185">Reference proteome</keyword>
<organism evidence="2 3">
    <name type="scientific">Epilithonimonas hominis</name>
    <dbReference type="NCBI Taxonomy" id="420404"/>
    <lineage>
        <taxon>Bacteria</taxon>
        <taxon>Pseudomonadati</taxon>
        <taxon>Bacteroidota</taxon>
        <taxon>Flavobacteriia</taxon>
        <taxon>Flavobacteriales</taxon>
        <taxon>Weeksellaceae</taxon>
        <taxon>Chryseobacterium group</taxon>
        <taxon>Epilithonimonas</taxon>
    </lineage>
</organism>